<feature type="transmembrane region" description="Helical" evidence="7">
    <location>
        <begin position="410"/>
        <end position="431"/>
    </location>
</feature>
<feature type="transmembrane region" description="Helical" evidence="7">
    <location>
        <begin position="383"/>
        <end position="403"/>
    </location>
</feature>
<feature type="transmembrane region" description="Helical" evidence="7">
    <location>
        <begin position="79"/>
        <end position="99"/>
    </location>
</feature>
<keyword evidence="3" id="KW-1003">Cell membrane</keyword>
<dbReference type="PANTHER" id="PTHR30250">
    <property type="entry name" value="PST FAMILY PREDICTED COLANIC ACID TRANSPORTER"/>
    <property type="match status" value="1"/>
</dbReference>
<feature type="transmembrane region" description="Helical" evidence="7">
    <location>
        <begin position="236"/>
        <end position="253"/>
    </location>
</feature>
<feature type="transmembrane region" description="Helical" evidence="7">
    <location>
        <begin position="206"/>
        <end position="224"/>
    </location>
</feature>
<name>A0A8J6QLT6_9BACT</name>
<evidence type="ECO:0000313" key="8">
    <source>
        <dbReference type="EMBL" id="MBD1399353.1"/>
    </source>
</evidence>
<comment type="subcellular location">
    <subcellularLocation>
        <location evidence="1">Cell membrane</location>
        <topology evidence="1">Multi-pass membrane protein</topology>
    </subcellularLocation>
</comment>
<dbReference type="RefSeq" id="WP_191153620.1">
    <property type="nucleotide sequence ID" value="NZ_JACWUN010000001.1"/>
</dbReference>
<evidence type="ECO:0000256" key="2">
    <source>
        <dbReference type="ARBA" id="ARBA00007430"/>
    </source>
</evidence>
<sequence length="476" mass="52651">MNLKQKVMSGLAWSAAGRLLAQLFTWCVTIVVIRLLSPEDYGLMALAAVFVGFLALLNEMGLGAAIVQRKDIELSTLRSLFGLVLLVSLLLYLALFFSAHLVADFYNEPRLVLLLRVVALGFLINIFALIPRAQLQRDMQFRQIAIVDFSSAISGSIVTLVLAWMGLGVWALAWGMLTIRLISTVGFNIANPFFCLPSTNFKGMKSFITFGSYVTAGGIVWYISSNSDALIVGKNLGKDLLGFYSVGLMLATLPMDKVSGIIKQVAFPAFSNIQNDMELFHRHFLKAVRVMSFVSIPVLWGISCVSPEIIQVFLGKQWLQAVLPMQIIAIVIPLRMISGIMSTAVFGVGRADISFYFSVIHSTFLPAAFFIGAQWGLLGVSLAWLFVFPLVFTLQMLLTIRVLKIETLSIIKAFSIPLFSGIIMYASVFVLRSFNVFTLNILQMLLLILGGALTYTITTLIFNRNGLHEVMNLLKR</sequence>
<dbReference type="CDD" id="cd13127">
    <property type="entry name" value="MATE_tuaB_like"/>
    <property type="match status" value="1"/>
</dbReference>
<dbReference type="Proteomes" id="UP000632828">
    <property type="component" value="Unassembled WGS sequence"/>
</dbReference>
<evidence type="ECO:0000256" key="6">
    <source>
        <dbReference type="ARBA" id="ARBA00023136"/>
    </source>
</evidence>
<proteinExistence type="inferred from homology"/>
<dbReference type="InterPro" id="IPR050833">
    <property type="entry name" value="Poly_Biosynth_Transport"/>
</dbReference>
<dbReference type="GO" id="GO:0005886">
    <property type="term" value="C:plasma membrane"/>
    <property type="evidence" value="ECO:0007669"/>
    <property type="project" value="UniProtKB-SubCell"/>
</dbReference>
<evidence type="ECO:0000256" key="1">
    <source>
        <dbReference type="ARBA" id="ARBA00004651"/>
    </source>
</evidence>
<evidence type="ECO:0000256" key="5">
    <source>
        <dbReference type="ARBA" id="ARBA00022989"/>
    </source>
</evidence>
<feature type="transmembrane region" description="Helical" evidence="7">
    <location>
        <begin position="42"/>
        <end position="67"/>
    </location>
</feature>
<keyword evidence="9" id="KW-1185">Reference proteome</keyword>
<protein>
    <submittedName>
        <fullName evidence="8">Lipopolysaccharide biosynthesis protein</fullName>
    </submittedName>
</protein>
<feature type="transmembrane region" description="Helical" evidence="7">
    <location>
        <begin position="111"/>
        <end position="131"/>
    </location>
</feature>
<feature type="transmembrane region" description="Helical" evidence="7">
    <location>
        <begin position="171"/>
        <end position="194"/>
    </location>
</feature>
<evidence type="ECO:0000256" key="7">
    <source>
        <dbReference type="SAM" id="Phobius"/>
    </source>
</evidence>
<comment type="similarity">
    <text evidence="2">Belongs to the polysaccharide synthase family.</text>
</comment>
<evidence type="ECO:0000256" key="3">
    <source>
        <dbReference type="ARBA" id="ARBA00022475"/>
    </source>
</evidence>
<keyword evidence="5 7" id="KW-1133">Transmembrane helix</keyword>
<dbReference type="AlphaFoldDB" id="A0A8J6QLT6"/>
<keyword evidence="4 7" id="KW-0812">Transmembrane</keyword>
<gene>
    <name evidence="8" type="ORF">ICT70_01560</name>
</gene>
<reference evidence="8" key="1">
    <citation type="submission" date="2020-09" db="EMBL/GenBank/DDBJ databases">
        <title>Pelobacter alkaliphilus sp. nov., a novel anaerobic arsenate-reducing bacterium from terrestrial mud volcano.</title>
        <authorList>
            <person name="Khomyakova M.A."/>
            <person name="Merkel A.Y."/>
            <person name="Slobodkin A.I."/>
        </authorList>
    </citation>
    <scope>NUCLEOTIDE SEQUENCE</scope>
    <source>
        <strain evidence="8">M08fum</strain>
    </source>
</reference>
<feature type="transmembrane region" description="Helical" evidence="7">
    <location>
        <begin position="12"/>
        <end position="36"/>
    </location>
</feature>
<feature type="transmembrane region" description="Helical" evidence="7">
    <location>
        <begin position="290"/>
        <end position="314"/>
    </location>
</feature>
<organism evidence="8 9">
    <name type="scientific">Pelovirga terrestris</name>
    <dbReference type="NCBI Taxonomy" id="2771352"/>
    <lineage>
        <taxon>Bacteria</taxon>
        <taxon>Pseudomonadati</taxon>
        <taxon>Thermodesulfobacteriota</taxon>
        <taxon>Desulfuromonadia</taxon>
        <taxon>Geobacterales</taxon>
        <taxon>Geobacteraceae</taxon>
        <taxon>Pelovirga</taxon>
    </lineage>
</organism>
<feature type="transmembrane region" description="Helical" evidence="7">
    <location>
        <begin position="355"/>
        <end position="377"/>
    </location>
</feature>
<feature type="transmembrane region" description="Helical" evidence="7">
    <location>
        <begin position="143"/>
        <end position="165"/>
    </location>
</feature>
<keyword evidence="6 7" id="KW-0472">Membrane</keyword>
<comment type="caution">
    <text evidence="8">The sequence shown here is derived from an EMBL/GenBank/DDBJ whole genome shotgun (WGS) entry which is preliminary data.</text>
</comment>
<dbReference type="Pfam" id="PF13440">
    <property type="entry name" value="Polysacc_synt_3"/>
    <property type="match status" value="1"/>
</dbReference>
<feature type="transmembrane region" description="Helical" evidence="7">
    <location>
        <begin position="437"/>
        <end position="462"/>
    </location>
</feature>
<accession>A0A8J6QLT6</accession>
<evidence type="ECO:0000313" key="9">
    <source>
        <dbReference type="Proteomes" id="UP000632828"/>
    </source>
</evidence>
<feature type="transmembrane region" description="Helical" evidence="7">
    <location>
        <begin position="326"/>
        <end position="348"/>
    </location>
</feature>
<dbReference type="EMBL" id="JACWUN010000001">
    <property type="protein sequence ID" value="MBD1399353.1"/>
    <property type="molecule type" value="Genomic_DNA"/>
</dbReference>
<dbReference type="PANTHER" id="PTHR30250:SF10">
    <property type="entry name" value="LIPOPOLYSACCHARIDE BIOSYNTHESIS PROTEIN WZXC"/>
    <property type="match status" value="1"/>
</dbReference>
<evidence type="ECO:0000256" key="4">
    <source>
        <dbReference type="ARBA" id="ARBA00022692"/>
    </source>
</evidence>